<dbReference type="GO" id="GO:0004550">
    <property type="term" value="F:nucleoside diphosphate kinase activity"/>
    <property type="evidence" value="ECO:0007669"/>
    <property type="project" value="TreeGrafter"/>
</dbReference>
<reference evidence="4" key="1">
    <citation type="submission" date="2011-05" db="EMBL/GenBank/DDBJ databases">
        <authorList>
            <person name="Richards S.R."/>
            <person name="Qu J."/>
            <person name="Jiang H."/>
            <person name="Jhangiani S.N."/>
            <person name="Agravi P."/>
            <person name="Goodspeed R."/>
            <person name="Gross S."/>
            <person name="Mandapat C."/>
            <person name="Jackson L."/>
            <person name="Mathew T."/>
            <person name="Pu L."/>
            <person name="Thornton R."/>
            <person name="Saada N."/>
            <person name="Wilczek-Boney K.B."/>
            <person name="Lee S."/>
            <person name="Kovar C."/>
            <person name="Wu Y."/>
            <person name="Scherer S.E."/>
            <person name="Worley K.C."/>
            <person name="Muzny D.M."/>
            <person name="Gibbs R."/>
        </authorList>
    </citation>
    <scope>NUCLEOTIDE SEQUENCE</scope>
    <source>
        <strain evidence="4">Brora</strain>
    </source>
</reference>
<dbReference type="Pfam" id="PF02223">
    <property type="entry name" value="Thymidylate_kin"/>
    <property type="match status" value="1"/>
</dbReference>
<comment type="similarity">
    <text evidence="1">Belongs to the thymidylate kinase family.</text>
</comment>
<protein>
    <recommendedName>
        <fullName evidence="2">Thymidylate kinase-like domain-containing protein</fullName>
    </recommendedName>
</protein>
<evidence type="ECO:0000256" key="1">
    <source>
        <dbReference type="ARBA" id="ARBA00009776"/>
    </source>
</evidence>
<dbReference type="STRING" id="126957.T1IR58"/>
<dbReference type="GO" id="GO:0005739">
    <property type="term" value="C:mitochondrion"/>
    <property type="evidence" value="ECO:0007669"/>
    <property type="project" value="TreeGrafter"/>
</dbReference>
<feature type="domain" description="Thymidylate kinase-like" evidence="2">
    <location>
        <begin position="40"/>
        <end position="88"/>
    </location>
</feature>
<dbReference type="PANTHER" id="PTHR10344:SF1">
    <property type="entry name" value="THYMIDYLATE KINASE"/>
    <property type="match status" value="1"/>
</dbReference>
<dbReference type="AlphaFoldDB" id="T1IR58"/>
<dbReference type="EnsemblMetazoa" id="SMAR003542-RA">
    <property type="protein sequence ID" value="SMAR003542-PA"/>
    <property type="gene ID" value="SMAR003542"/>
</dbReference>
<evidence type="ECO:0000313" key="3">
    <source>
        <dbReference type="EnsemblMetazoa" id="SMAR003542-PA"/>
    </source>
</evidence>
<dbReference type="GO" id="GO:0004798">
    <property type="term" value="F:dTMP kinase activity"/>
    <property type="evidence" value="ECO:0007669"/>
    <property type="project" value="TreeGrafter"/>
</dbReference>
<reference evidence="3" key="2">
    <citation type="submission" date="2015-02" db="UniProtKB">
        <authorList>
            <consortium name="EnsemblMetazoa"/>
        </authorList>
    </citation>
    <scope>IDENTIFICATION</scope>
</reference>
<dbReference type="HOGENOM" id="CLU_2055647_0_0_1"/>
<dbReference type="Proteomes" id="UP000014500">
    <property type="component" value="Unassembled WGS sequence"/>
</dbReference>
<dbReference type="Gene3D" id="3.40.50.300">
    <property type="entry name" value="P-loop containing nucleotide triphosphate hydrolases"/>
    <property type="match status" value="1"/>
</dbReference>
<dbReference type="GO" id="GO:0006233">
    <property type="term" value="P:dTDP biosynthetic process"/>
    <property type="evidence" value="ECO:0007669"/>
    <property type="project" value="TreeGrafter"/>
</dbReference>
<organism evidence="3 4">
    <name type="scientific">Strigamia maritima</name>
    <name type="common">European centipede</name>
    <name type="synonym">Geophilus maritimus</name>
    <dbReference type="NCBI Taxonomy" id="126957"/>
    <lineage>
        <taxon>Eukaryota</taxon>
        <taxon>Metazoa</taxon>
        <taxon>Ecdysozoa</taxon>
        <taxon>Arthropoda</taxon>
        <taxon>Myriapoda</taxon>
        <taxon>Chilopoda</taxon>
        <taxon>Pleurostigmophora</taxon>
        <taxon>Geophilomorpha</taxon>
        <taxon>Linotaeniidae</taxon>
        <taxon>Strigamia</taxon>
    </lineage>
</organism>
<evidence type="ECO:0000313" key="4">
    <source>
        <dbReference type="Proteomes" id="UP000014500"/>
    </source>
</evidence>
<name>T1IR58_STRMM</name>
<dbReference type="PANTHER" id="PTHR10344">
    <property type="entry name" value="THYMIDYLATE KINASE"/>
    <property type="match status" value="1"/>
</dbReference>
<dbReference type="GO" id="GO:0005634">
    <property type="term" value="C:nucleus"/>
    <property type="evidence" value="ECO:0007669"/>
    <property type="project" value="TreeGrafter"/>
</dbReference>
<dbReference type="GO" id="GO:0005829">
    <property type="term" value="C:cytosol"/>
    <property type="evidence" value="ECO:0007669"/>
    <property type="project" value="TreeGrafter"/>
</dbReference>
<dbReference type="InterPro" id="IPR039430">
    <property type="entry name" value="Thymidylate_kin-like_dom"/>
</dbReference>
<evidence type="ECO:0000259" key="2">
    <source>
        <dbReference type="Pfam" id="PF02223"/>
    </source>
</evidence>
<dbReference type="GO" id="GO:0006227">
    <property type="term" value="P:dUDP biosynthetic process"/>
    <property type="evidence" value="ECO:0007669"/>
    <property type="project" value="TreeGrafter"/>
</dbReference>
<dbReference type="EMBL" id="JH431332">
    <property type="status" value="NOT_ANNOTATED_CDS"/>
    <property type="molecule type" value="Genomic_DNA"/>
</dbReference>
<dbReference type="eggNOG" id="KOG3327">
    <property type="taxonomic scope" value="Eukaryota"/>
</dbReference>
<dbReference type="GO" id="GO:0006235">
    <property type="term" value="P:dTTP biosynthetic process"/>
    <property type="evidence" value="ECO:0007669"/>
    <property type="project" value="TreeGrafter"/>
</dbReference>
<dbReference type="SUPFAM" id="SSF52540">
    <property type="entry name" value="P-loop containing nucleoside triphosphate hydrolases"/>
    <property type="match status" value="1"/>
</dbReference>
<accession>T1IR58</accession>
<dbReference type="PhylomeDB" id="T1IR58"/>
<sequence length="120" mass="13768">EETQKGVKFICDAHTRQLKPFTRNITRYINEVKRGALIAIEGCDKTGKTSQIQEIIPILNKTFTVVSFNFPDGTTDIGQLIDKYLKKETFTDIGQLIDKYLKKETDVEQHAIHHLFSANR</sequence>
<keyword evidence="4" id="KW-1185">Reference proteome</keyword>
<proteinExistence type="inferred from homology"/>
<dbReference type="InterPro" id="IPR027417">
    <property type="entry name" value="P-loop_NTPase"/>
</dbReference>